<keyword evidence="1" id="KW-0472">Membrane</keyword>
<dbReference type="RefSeq" id="WP_184702305.1">
    <property type="nucleotide sequence ID" value="NZ_BAABEG010000005.1"/>
</dbReference>
<sequence>MTARHLSVSIAAGVAVAFGLATVLSGGRALFGDVDMGAVVSFVLWFNFLAGFAYVLSGGCRPLL</sequence>
<evidence type="ECO:0000313" key="3">
    <source>
        <dbReference type="Proteomes" id="UP000536262"/>
    </source>
</evidence>
<gene>
    <name evidence="2" type="ORF">GGR00_005302</name>
</gene>
<proteinExistence type="predicted"/>
<protein>
    <submittedName>
        <fullName evidence="2">Uncharacterized protein</fullName>
    </submittedName>
</protein>
<keyword evidence="3" id="KW-1185">Reference proteome</keyword>
<keyword evidence="1" id="KW-0812">Transmembrane</keyword>
<evidence type="ECO:0000313" key="2">
    <source>
        <dbReference type="EMBL" id="MBB6357479.1"/>
    </source>
</evidence>
<dbReference type="AlphaFoldDB" id="A0A7X0KNU4"/>
<feature type="transmembrane region" description="Helical" evidence="1">
    <location>
        <begin position="36"/>
        <end position="56"/>
    </location>
</feature>
<dbReference type="EMBL" id="JACHOU010000025">
    <property type="protein sequence ID" value="MBB6357479.1"/>
    <property type="molecule type" value="Genomic_DNA"/>
</dbReference>
<accession>A0A7X0KNU4</accession>
<dbReference type="Proteomes" id="UP000536262">
    <property type="component" value="Unassembled WGS sequence"/>
</dbReference>
<comment type="caution">
    <text evidence="2">The sequence shown here is derived from an EMBL/GenBank/DDBJ whole genome shotgun (WGS) entry which is preliminary data.</text>
</comment>
<evidence type="ECO:0000256" key="1">
    <source>
        <dbReference type="SAM" id="Phobius"/>
    </source>
</evidence>
<organism evidence="2 3">
    <name type="scientific">Aminobacter aganoensis</name>
    <dbReference type="NCBI Taxonomy" id="83264"/>
    <lineage>
        <taxon>Bacteria</taxon>
        <taxon>Pseudomonadati</taxon>
        <taxon>Pseudomonadota</taxon>
        <taxon>Alphaproteobacteria</taxon>
        <taxon>Hyphomicrobiales</taxon>
        <taxon>Phyllobacteriaceae</taxon>
        <taxon>Aminobacter</taxon>
    </lineage>
</organism>
<reference evidence="2 3" key="1">
    <citation type="submission" date="2020-08" db="EMBL/GenBank/DDBJ databases">
        <title>Genomic Encyclopedia of Type Strains, Phase IV (KMG-IV): sequencing the most valuable type-strain genomes for metagenomic binning, comparative biology and taxonomic classification.</title>
        <authorList>
            <person name="Goeker M."/>
        </authorList>
    </citation>
    <scope>NUCLEOTIDE SEQUENCE [LARGE SCALE GENOMIC DNA]</scope>
    <source>
        <strain evidence="2 3">DSM 7051</strain>
    </source>
</reference>
<keyword evidence="1" id="KW-1133">Transmembrane helix</keyword>
<name>A0A7X0KNU4_9HYPH</name>